<dbReference type="GO" id="GO:0005952">
    <property type="term" value="C:cAMP-dependent protein kinase complex"/>
    <property type="evidence" value="ECO:0007669"/>
    <property type="project" value="TreeGrafter"/>
</dbReference>
<dbReference type="InterPro" id="IPR000719">
    <property type="entry name" value="Prot_kinase_dom"/>
</dbReference>
<dbReference type="GO" id="GO:0005524">
    <property type="term" value="F:ATP binding"/>
    <property type="evidence" value="ECO:0007669"/>
    <property type="project" value="UniProtKB-KW"/>
</dbReference>
<sequence>MALHRILLLLWGLPIGYVISLPQLKVGVTLIHRSSMGIEHMAPWWHSHDSSYLYMVFDYVPGGELFSYLRNAGRFPTSTAMFYTSEIVVALEYLHSQSIVYRDLKPENLLLDKEGHLKITDFGFAKKLTDRSGHRPVVDDVLLKSVNRYPHATTRDISVVIWASNATAARHLKNMVIRYLRPMPYQNDFTQA</sequence>
<dbReference type="GO" id="GO:0004691">
    <property type="term" value="F:cAMP-dependent protein kinase activity"/>
    <property type="evidence" value="ECO:0007669"/>
    <property type="project" value="TreeGrafter"/>
</dbReference>
<dbReference type="EMBL" id="OV725077">
    <property type="protein sequence ID" value="CAH1391577.1"/>
    <property type="molecule type" value="Genomic_DNA"/>
</dbReference>
<feature type="signal peptide" evidence="9">
    <location>
        <begin position="1"/>
        <end position="20"/>
    </location>
</feature>
<evidence type="ECO:0000313" key="12">
    <source>
        <dbReference type="Proteomes" id="UP001152798"/>
    </source>
</evidence>
<dbReference type="PROSITE" id="PS00108">
    <property type="entry name" value="PROTEIN_KINASE_ST"/>
    <property type="match status" value="1"/>
</dbReference>
<protein>
    <recommendedName>
        <fullName evidence="1">non-specific serine/threonine protein kinase</fullName>
        <ecNumber evidence="1">2.7.11.1</ecNumber>
    </recommendedName>
</protein>
<keyword evidence="6" id="KW-0067">ATP-binding</keyword>
<dbReference type="EC" id="2.7.11.1" evidence="1"/>
<evidence type="ECO:0000256" key="8">
    <source>
        <dbReference type="ARBA" id="ARBA00048679"/>
    </source>
</evidence>
<evidence type="ECO:0000256" key="6">
    <source>
        <dbReference type="ARBA" id="ARBA00022840"/>
    </source>
</evidence>
<dbReference type="GO" id="GO:0005829">
    <property type="term" value="C:cytosol"/>
    <property type="evidence" value="ECO:0007669"/>
    <property type="project" value="TreeGrafter"/>
</dbReference>
<dbReference type="Gene3D" id="1.10.510.10">
    <property type="entry name" value="Transferase(Phosphotransferase) domain 1"/>
    <property type="match status" value="1"/>
</dbReference>
<evidence type="ECO:0000259" key="10">
    <source>
        <dbReference type="PROSITE" id="PS50011"/>
    </source>
</evidence>
<evidence type="ECO:0000256" key="9">
    <source>
        <dbReference type="SAM" id="SignalP"/>
    </source>
</evidence>
<dbReference type="AlphaFoldDB" id="A0A9P0H3E8"/>
<gene>
    <name evidence="11" type="ORF">NEZAVI_LOCUS2574</name>
</gene>
<evidence type="ECO:0000256" key="1">
    <source>
        <dbReference type="ARBA" id="ARBA00012513"/>
    </source>
</evidence>
<dbReference type="SMART" id="SM00220">
    <property type="entry name" value="S_TKc"/>
    <property type="match status" value="1"/>
</dbReference>
<evidence type="ECO:0000256" key="5">
    <source>
        <dbReference type="ARBA" id="ARBA00022777"/>
    </source>
</evidence>
<keyword evidence="2" id="KW-0723">Serine/threonine-protein kinase</keyword>
<evidence type="ECO:0000256" key="7">
    <source>
        <dbReference type="ARBA" id="ARBA00047899"/>
    </source>
</evidence>
<comment type="catalytic activity">
    <reaction evidence="8">
        <text>L-seryl-[protein] + ATP = O-phospho-L-seryl-[protein] + ADP + H(+)</text>
        <dbReference type="Rhea" id="RHEA:17989"/>
        <dbReference type="Rhea" id="RHEA-COMP:9863"/>
        <dbReference type="Rhea" id="RHEA-COMP:11604"/>
        <dbReference type="ChEBI" id="CHEBI:15378"/>
        <dbReference type="ChEBI" id="CHEBI:29999"/>
        <dbReference type="ChEBI" id="CHEBI:30616"/>
        <dbReference type="ChEBI" id="CHEBI:83421"/>
        <dbReference type="ChEBI" id="CHEBI:456216"/>
        <dbReference type="EC" id="2.7.11.1"/>
    </reaction>
</comment>
<dbReference type="PROSITE" id="PS50011">
    <property type="entry name" value="PROTEIN_KINASE_DOM"/>
    <property type="match status" value="1"/>
</dbReference>
<feature type="domain" description="Protein kinase" evidence="10">
    <location>
        <begin position="1"/>
        <end position="192"/>
    </location>
</feature>
<name>A0A9P0H3E8_NEZVI</name>
<feature type="chain" id="PRO_5040368829" description="non-specific serine/threonine protein kinase" evidence="9">
    <location>
        <begin position="21"/>
        <end position="192"/>
    </location>
</feature>
<evidence type="ECO:0000313" key="11">
    <source>
        <dbReference type="EMBL" id="CAH1391577.1"/>
    </source>
</evidence>
<reference evidence="11" key="1">
    <citation type="submission" date="2022-01" db="EMBL/GenBank/DDBJ databases">
        <authorList>
            <person name="King R."/>
        </authorList>
    </citation>
    <scope>NUCLEOTIDE SEQUENCE</scope>
</reference>
<dbReference type="SUPFAM" id="SSF56112">
    <property type="entry name" value="Protein kinase-like (PK-like)"/>
    <property type="match status" value="1"/>
</dbReference>
<evidence type="ECO:0000256" key="2">
    <source>
        <dbReference type="ARBA" id="ARBA00022527"/>
    </source>
</evidence>
<accession>A0A9P0H3E8</accession>
<keyword evidence="4" id="KW-0547">Nucleotide-binding</keyword>
<evidence type="ECO:0000256" key="4">
    <source>
        <dbReference type="ARBA" id="ARBA00022741"/>
    </source>
</evidence>
<dbReference type="Gene3D" id="3.30.200.20">
    <property type="entry name" value="Phosphorylase Kinase, domain 1"/>
    <property type="match status" value="1"/>
</dbReference>
<dbReference type="Pfam" id="PF00069">
    <property type="entry name" value="Pkinase"/>
    <property type="match status" value="1"/>
</dbReference>
<organism evidence="11 12">
    <name type="scientific">Nezara viridula</name>
    <name type="common">Southern green stink bug</name>
    <name type="synonym">Cimex viridulus</name>
    <dbReference type="NCBI Taxonomy" id="85310"/>
    <lineage>
        <taxon>Eukaryota</taxon>
        <taxon>Metazoa</taxon>
        <taxon>Ecdysozoa</taxon>
        <taxon>Arthropoda</taxon>
        <taxon>Hexapoda</taxon>
        <taxon>Insecta</taxon>
        <taxon>Pterygota</taxon>
        <taxon>Neoptera</taxon>
        <taxon>Paraneoptera</taxon>
        <taxon>Hemiptera</taxon>
        <taxon>Heteroptera</taxon>
        <taxon>Panheteroptera</taxon>
        <taxon>Pentatomomorpha</taxon>
        <taxon>Pentatomoidea</taxon>
        <taxon>Pentatomidae</taxon>
        <taxon>Pentatominae</taxon>
        <taxon>Nezara</taxon>
    </lineage>
</organism>
<keyword evidence="5" id="KW-0418">Kinase</keyword>
<evidence type="ECO:0000256" key="3">
    <source>
        <dbReference type="ARBA" id="ARBA00022679"/>
    </source>
</evidence>
<dbReference type="InterPro" id="IPR008271">
    <property type="entry name" value="Ser/Thr_kinase_AS"/>
</dbReference>
<dbReference type="PANTHER" id="PTHR24353">
    <property type="entry name" value="CYCLIC NUCLEOTIDE-DEPENDENT PROTEIN KINASE"/>
    <property type="match status" value="1"/>
</dbReference>
<dbReference type="Proteomes" id="UP001152798">
    <property type="component" value="Chromosome 1"/>
</dbReference>
<dbReference type="OrthoDB" id="63267at2759"/>
<keyword evidence="12" id="KW-1185">Reference proteome</keyword>
<dbReference type="PANTHER" id="PTHR24353:SF37">
    <property type="entry name" value="CAMP-DEPENDENT PROTEIN KINASE CATALYTIC SUBUNIT PRKX"/>
    <property type="match status" value="1"/>
</dbReference>
<comment type="catalytic activity">
    <reaction evidence="7">
        <text>L-threonyl-[protein] + ATP = O-phospho-L-threonyl-[protein] + ADP + H(+)</text>
        <dbReference type="Rhea" id="RHEA:46608"/>
        <dbReference type="Rhea" id="RHEA-COMP:11060"/>
        <dbReference type="Rhea" id="RHEA-COMP:11605"/>
        <dbReference type="ChEBI" id="CHEBI:15378"/>
        <dbReference type="ChEBI" id="CHEBI:30013"/>
        <dbReference type="ChEBI" id="CHEBI:30616"/>
        <dbReference type="ChEBI" id="CHEBI:61977"/>
        <dbReference type="ChEBI" id="CHEBI:456216"/>
        <dbReference type="EC" id="2.7.11.1"/>
    </reaction>
</comment>
<proteinExistence type="predicted"/>
<dbReference type="InterPro" id="IPR011009">
    <property type="entry name" value="Kinase-like_dom_sf"/>
</dbReference>
<keyword evidence="3" id="KW-0808">Transferase</keyword>
<keyword evidence="9" id="KW-0732">Signal</keyword>
<dbReference type="FunFam" id="1.10.510.10:FF:000294">
    <property type="entry name" value="Serine/threonine-protein kinase OXI1"/>
    <property type="match status" value="1"/>
</dbReference>